<comment type="caution">
    <text evidence="1">The sequence shown here is derived from an EMBL/GenBank/DDBJ whole genome shotgun (WGS) entry which is preliminary data.</text>
</comment>
<dbReference type="Gene3D" id="1.25.40.390">
    <property type="match status" value="1"/>
</dbReference>
<protein>
    <submittedName>
        <fullName evidence="1">SusD/RagB family nutrient-binding outer membrane lipoprotein</fullName>
    </submittedName>
</protein>
<evidence type="ECO:0000313" key="2">
    <source>
        <dbReference type="Proteomes" id="UP001139260"/>
    </source>
</evidence>
<dbReference type="InterPro" id="IPR011990">
    <property type="entry name" value="TPR-like_helical_dom_sf"/>
</dbReference>
<dbReference type="EMBL" id="JALNUB010000002">
    <property type="protein sequence ID" value="MCK8140920.1"/>
    <property type="molecule type" value="Genomic_DNA"/>
</dbReference>
<accession>A0A9X2BMD9</accession>
<dbReference type="PROSITE" id="PS51257">
    <property type="entry name" value="PROKAR_LIPOPROTEIN"/>
    <property type="match status" value="1"/>
</dbReference>
<evidence type="ECO:0000313" key="1">
    <source>
        <dbReference type="EMBL" id="MCK8140920.1"/>
    </source>
</evidence>
<keyword evidence="1" id="KW-0449">Lipoprotein</keyword>
<reference evidence="1" key="1">
    <citation type="submission" date="2022-04" db="EMBL/GenBank/DDBJ databases">
        <title>Flavobacterium pygoscelis sp. nov. isolated from Chinstrap chick (Pygoscelis antarcticus).</title>
        <authorList>
            <person name="Irgang R."/>
            <person name="Poblete-Morales M."/>
            <person name="Avendano-Herrera R."/>
        </authorList>
    </citation>
    <scope>NUCLEOTIDE SEQUENCE</scope>
    <source>
        <strain evidence="1">I-SCBP12n</strain>
    </source>
</reference>
<organism evidence="1 2">
    <name type="scientific">Flavobacterium pygoscelis</name>
    <dbReference type="NCBI Taxonomy" id="2893176"/>
    <lineage>
        <taxon>Bacteria</taxon>
        <taxon>Pseudomonadati</taxon>
        <taxon>Bacteroidota</taxon>
        <taxon>Flavobacteriia</taxon>
        <taxon>Flavobacteriales</taxon>
        <taxon>Flavobacteriaceae</taxon>
        <taxon>Flavobacterium</taxon>
    </lineage>
</organism>
<name>A0A9X2BMD9_9FLAO</name>
<proteinExistence type="predicted"/>
<dbReference type="Pfam" id="PF12741">
    <property type="entry name" value="SusD-like"/>
    <property type="match status" value="1"/>
</dbReference>
<dbReference type="Proteomes" id="UP001139260">
    <property type="component" value="Unassembled WGS sequence"/>
</dbReference>
<sequence length="526" mass="57906">MKNKLLILGTFISLSLGSCTGDFENINTSDSNFSNAQLEQDFNHVKGPIKKMERSMYILVADDWQGDIQFNLSADIFSGYMATQHDFAGNSNNSTYALTDGWNQAEWVQKYQNEMVYAYNLEKLTKDKYPQFYAWSLILKVYAMHKTTDYYGPIVYSGFGNPDGSTPYDSQQAVYNQFFAELKTATDILNAKVASGTTTFFPDANDKTDGTTAKGSIVKWIKFANSLRLRLAMRISNIDPAKAKTEGEAALTGYGVISSNDDNMLYLADHPVATFSGPWADIAAGGAITSIMNGYNDPRRAMFFKTAKNGTFQGIRMGSLVNDEYRFSKADQFSIIGPIVENGMIPWFCAAESHFLKSEGALKGWNVGGTAQSFYESGITTSFAQLSTSGVAAYLSDDVSMPANFSDPLNAANNIAAQNLVTVKWSDAVSNEVKLQKIITQKWIAGFPDGQEAWADTRRTGYPKLFLPVNNYSAGKIPVGTFVKRLNFPVNEKTSNPMGYAKGLQLLGGPDTGGTKLWWDTGINKF</sequence>
<dbReference type="AlphaFoldDB" id="A0A9X2BMD9"/>
<dbReference type="InterPro" id="IPR024302">
    <property type="entry name" value="SusD-like"/>
</dbReference>
<dbReference type="RefSeq" id="WP_248427553.1">
    <property type="nucleotide sequence ID" value="NZ_JALNUB010000002.1"/>
</dbReference>
<gene>
    <name evidence="1" type="ORF">MW871_03335</name>
</gene>
<dbReference type="SUPFAM" id="SSF48452">
    <property type="entry name" value="TPR-like"/>
    <property type="match status" value="1"/>
</dbReference>
<keyword evidence="2" id="KW-1185">Reference proteome</keyword>